<sequence>LIKRNIKSFISKGCDTFVFALLSIFIDLSLSCSLDCTIVISLIIYKVIFL</sequence>
<name>A0A0K2VKU3_LEPSM</name>
<proteinExistence type="predicted"/>
<keyword evidence="1" id="KW-0472">Membrane</keyword>
<feature type="transmembrane region" description="Helical" evidence="1">
    <location>
        <begin position="17"/>
        <end position="45"/>
    </location>
</feature>
<keyword evidence="1" id="KW-0812">Transmembrane</keyword>
<accession>A0A0K2VKU3</accession>
<dbReference type="AlphaFoldDB" id="A0A0K2VKU3"/>
<dbReference type="EMBL" id="HACA01033731">
    <property type="protein sequence ID" value="CDW51093.1"/>
    <property type="molecule type" value="Transcribed_RNA"/>
</dbReference>
<organism evidence="2">
    <name type="scientific">Lepeophtheirus salmonis</name>
    <name type="common">Salmon louse</name>
    <name type="synonym">Caligus salmonis</name>
    <dbReference type="NCBI Taxonomy" id="72036"/>
    <lineage>
        <taxon>Eukaryota</taxon>
        <taxon>Metazoa</taxon>
        <taxon>Ecdysozoa</taxon>
        <taxon>Arthropoda</taxon>
        <taxon>Crustacea</taxon>
        <taxon>Multicrustacea</taxon>
        <taxon>Hexanauplia</taxon>
        <taxon>Copepoda</taxon>
        <taxon>Siphonostomatoida</taxon>
        <taxon>Caligidae</taxon>
        <taxon>Lepeophtheirus</taxon>
    </lineage>
</organism>
<feature type="non-terminal residue" evidence="2">
    <location>
        <position position="1"/>
    </location>
</feature>
<keyword evidence="1" id="KW-1133">Transmembrane helix</keyword>
<reference evidence="2" key="1">
    <citation type="submission" date="2014-05" db="EMBL/GenBank/DDBJ databases">
        <authorList>
            <person name="Chronopoulou M."/>
        </authorList>
    </citation>
    <scope>NUCLEOTIDE SEQUENCE</scope>
    <source>
        <tissue evidence="2">Whole organism</tissue>
    </source>
</reference>
<protein>
    <submittedName>
        <fullName evidence="2">Uncharacterized protein</fullName>
    </submittedName>
</protein>
<evidence type="ECO:0000313" key="2">
    <source>
        <dbReference type="EMBL" id="CDW51093.1"/>
    </source>
</evidence>
<evidence type="ECO:0000256" key="1">
    <source>
        <dbReference type="SAM" id="Phobius"/>
    </source>
</evidence>